<dbReference type="AlphaFoldDB" id="X1A709"/>
<dbReference type="Gene3D" id="3.40.50.720">
    <property type="entry name" value="NAD(P)-binding Rossmann-like Domain"/>
    <property type="match status" value="1"/>
</dbReference>
<organism evidence="1">
    <name type="scientific">marine sediment metagenome</name>
    <dbReference type="NCBI Taxonomy" id="412755"/>
    <lineage>
        <taxon>unclassified sequences</taxon>
        <taxon>metagenomes</taxon>
        <taxon>ecological metagenomes</taxon>
    </lineage>
</organism>
<gene>
    <name evidence="1" type="ORF">S01H4_19366</name>
</gene>
<dbReference type="SUPFAM" id="SSF52283">
    <property type="entry name" value="Formate/glycerate dehydrogenase catalytic domain-like"/>
    <property type="match status" value="1"/>
</dbReference>
<reference evidence="1" key="1">
    <citation type="journal article" date="2014" name="Front. Microbiol.">
        <title>High frequency of phylogenetically diverse reductive dehalogenase-homologous genes in deep subseafloor sedimentary metagenomes.</title>
        <authorList>
            <person name="Kawai M."/>
            <person name="Futagami T."/>
            <person name="Toyoda A."/>
            <person name="Takaki Y."/>
            <person name="Nishi S."/>
            <person name="Hori S."/>
            <person name="Arai W."/>
            <person name="Tsubouchi T."/>
            <person name="Morono Y."/>
            <person name="Uchiyama I."/>
            <person name="Ito T."/>
            <person name="Fujiyama A."/>
            <person name="Inagaki F."/>
            <person name="Takami H."/>
        </authorList>
    </citation>
    <scope>NUCLEOTIDE SEQUENCE</scope>
    <source>
        <strain evidence="1">Expedition CK06-06</strain>
    </source>
</reference>
<evidence type="ECO:0000313" key="1">
    <source>
        <dbReference type="EMBL" id="GAG55976.1"/>
    </source>
</evidence>
<proteinExistence type="predicted"/>
<evidence type="ECO:0008006" key="2">
    <source>
        <dbReference type="Google" id="ProtNLM"/>
    </source>
</evidence>
<name>X1A709_9ZZZZ</name>
<comment type="caution">
    <text evidence="1">The sequence shown here is derived from an EMBL/GenBank/DDBJ whole genome shotgun (WGS) entry which is preliminary data.</text>
</comment>
<sequence length="97" mass="11504">MKVLIKPREELLTLFSAEKVKSGIRQLIEPSADLIFYDEIKNEERVQIIKEIDILIGPKIDETDLRLYTNLKMHQTFATGLEEYNFTFYKKNNIIHF</sequence>
<dbReference type="EMBL" id="BART01008635">
    <property type="protein sequence ID" value="GAG55976.1"/>
    <property type="molecule type" value="Genomic_DNA"/>
</dbReference>
<protein>
    <recommendedName>
        <fullName evidence="2">D-isomer specific 2-hydroxyacid dehydrogenase catalytic domain-containing protein</fullName>
    </recommendedName>
</protein>
<accession>X1A709</accession>